<dbReference type="SMART" id="SM00460">
    <property type="entry name" value="TGc"/>
    <property type="match status" value="1"/>
</dbReference>
<feature type="region of interest" description="Disordered" evidence="1">
    <location>
        <begin position="317"/>
        <end position="341"/>
    </location>
</feature>
<name>A0A2T0MUZ2_9ACTN</name>
<feature type="compositionally biased region" description="Basic and acidic residues" evidence="1">
    <location>
        <begin position="601"/>
        <end position="613"/>
    </location>
</feature>
<dbReference type="Gene3D" id="3.10.620.30">
    <property type="match status" value="1"/>
</dbReference>
<feature type="transmembrane region" description="Helical" evidence="2">
    <location>
        <begin position="229"/>
        <end position="247"/>
    </location>
</feature>
<feature type="region of interest" description="Disordered" evidence="1">
    <location>
        <begin position="555"/>
        <end position="623"/>
    </location>
</feature>
<dbReference type="OrthoDB" id="9804023at2"/>
<feature type="transmembrane region" description="Helical" evidence="2">
    <location>
        <begin position="628"/>
        <end position="649"/>
    </location>
</feature>
<protein>
    <submittedName>
        <fullName evidence="4">Transglutaminase-like putative cysteine protease</fullName>
    </submittedName>
</protein>
<dbReference type="GO" id="GO:0006508">
    <property type="term" value="P:proteolysis"/>
    <property type="evidence" value="ECO:0007669"/>
    <property type="project" value="UniProtKB-KW"/>
</dbReference>
<organism evidence="4 5">
    <name type="scientific">Nonomuraea fuscirosea</name>
    <dbReference type="NCBI Taxonomy" id="1291556"/>
    <lineage>
        <taxon>Bacteria</taxon>
        <taxon>Bacillati</taxon>
        <taxon>Actinomycetota</taxon>
        <taxon>Actinomycetes</taxon>
        <taxon>Streptosporangiales</taxon>
        <taxon>Streptosporangiaceae</taxon>
        <taxon>Nonomuraea</taxon>
    </lineage>
</organism>
<dbReference type="SUPFAM" id="SSF54001">
    <property type="entry name" value="Cysteine proteinases"/>
    <property type="match status" value="1"/>
</dbReference>
<dbReference type="PANTHER" id="PTHR42736:SF1">
    <property type="entry name" value="PROTEIN-GLUTAMINE GAMMA-GLUTAMYLTRANSFERASE"/>
    <property type="match status" value="1"/>
</dbReference>
<feature type="compositionally biased region" description="Low complexity" evidence="1">
    <location>
        <begin position="581"/>
        <end position="594"/>
    </location>
</feature>
<evidence type="ECO:0000256" key="1">
    <source>
        <dbReference type="SAM" id="MobiDB-lite"/>
    </source>
</evidence>
<reference evidence="4 5" key="1">
    <citation type="submission" date="2018-03" db="EMBL/GenBank/DDBJ databases">
        <title>Genomic Encyclopedia of Type Strains, Phase III (KMG-III): the genomes of soil and plant-associated and newly described type strains.</title>
        <authorList>
            <person name="Whitman W."/>
        </authorList>
    </citation>
    <scope>NUCLEOTIDE SEQUENCE [LARGE SCALE GENOMIC DNA]</scope>
    <source>
        <strain evidence="4 5">CGMCC 4.7104</strain>
    </source>
</reference>
<feature type="transmembrane region" description="Helical" evidence="2">
    <location>
        <begin position="28"/>
        <end position="45"/>
    </location>
</feature>
<feature type="transmembrane region" description="Helical" evidence="2">
    <location>
        <begin position="139"/>
        <end position="157"/>
    </location>
</feature>
<dbReference type="InterPro" id="IPR038765">
    <property type="entry name" value="Papain-like_cys_pep_sf"/>
</dbReference>
<dbReference type="EMBL" id="PVNG01000012">
    <property type="protein sequence ID" value="PRX62644.1"/>
    <property type="molecule type" value="Genomic_DNA"/>
</dbReference>
<dbReference type="AlphaFoldDB" id="A0A2T0MUZ2"/>
<keyword evidence="5" id="KW-1185">Reference proteome</keyword>
<keyword evidence="2" id="KW-1133">Transmembrane helix</keyword>
<evidence type="ECO:0000313" key="5">
    <source>
        <dbReference type="Proteomes" id="UP000238312"/>
    </source>
</evidence>
<keyword evidence="2" id="KW-0472">Membrane</keyword>
<dbReference type="Pfam" id="PF01841">
    <property type="entry name" value="Transglut_core"/>
    <property type="match status" value="1"/>
</dbReference>
<feature type="transmembrane region" description="Helical" evidence="2">
    <location>
        <begin position="163"/>
        <end position="180"/>
    </location>
</feature>
<gene>
    <name evidence="4" type="ORF">B0I32_112140</name>
</gene>
<accession>A0A2T0MUZ2</accession>
<feature type="transmembrane region" description="Helical" evidence="2">
    <location>
        <begin position="57"/>
        <end position="80"/>
    </location>
</feature>
<dbReference type="InterPro" id="IPR021878">
    <property type="entry name" value="TgpA_N"/>
</dbReference>
<dbReference type="PANTHER" id="PTHR42736">
    <property type="entry name" value="PROTEIN-GLUTAMINE GAMMA-GLUTAMYLTRANSFERASE"/>
    <property type="match status" value="1"/>
</dbReference>
<evidence type="ECO:0000313" key="4">
    <source>
        <dbReference type="EMBL" id="PRX62644.1"/>
    </source>
</evidence>
<dbReference type="InterPro" id="IPR002931">
    <property type="entry name" value="Transglutaminase-like"/>
</dbReference>
<sequence>MRLTIASGVASFTAAILLYPLFQGGTWFWTSLGAVLAVVAAGLISSRLSLPAWAAPLLGLAATWVYLTVAFAAGKAWAVVIPTKSSVLELARLLGTGWDDIQRFAAPVPETRGITLLTAGGVAVIAIAVDLLAARVRRAALAGLPLLALATVPATILAEPISWPAFIVAALGFVSLLISDGRERVGHWGRAVLVRRTRSATSPSPSRSAPGGARAAADTRGLRLSGKRIGFAAILLAVLLPAALPAMEPVSFFTFGVGGRGSGPGNSISIANPIASLKGQLDLPERRVVLTYTNNDDTPRYLRIYALDTFDGQQFGMTQPKGAPQNRTENGPLPPPPGLGRDPQITNVVTSVQISDDLARLRFLPLPYPPRQIRVDGDWRADVDTLMVFSTREEAAGIEYEVLTSEPKPTASLLESLDGAQPNTDPRFLRLPENLPPEIAQLADEVTAGAGTTYEAAVKLQEFFTRTGGFTYSLRTQGHGNSALRDFLLRDRTGYCEQFAASMAVLARLVGIPSRVAIGYTGGVKMGDRWEVGTNDSHSWPELYFEGVGWLPFEPTPSGAAGQGSARVPEYTQPRPETTEESTSPTPGATSSSADEPQDPSARRNPREVDREGTVLPGELPPDDSMPLIAQIGIGAAALLLVLLIPAGVRMVTRNRRVRSLGFKVAQPADELTARMASSRSHTSVAAAWAELDDVLYDYGMARGASETPRALARRLTQQYEFDAGSAAAITNIASAVERVLFARDAGRIEPMRKDLRKVRQALAATTSRGRRVRAVLLPPSTLRRLRLLGERLLDGFDLLENIGLRRTAAQKGS</sequence>
<dbReference type="Proteomes" id="UP000238312">
    <property type="component" value="Unassembled WGS sequence"/>
</dbReference>
<keyword evidence="4" id="KW-0378">Hydrolase</keyword>
<dbReference type="GO" id="GO:0008233">
    <property type="term" value="F:peptidase activity"/>
    <property type="evidence" value="ECO:0007669"/>
    <property type="project" value="UniProtKB-KW"/>
</dbReference>
<feature type="transmembrane region" description="Helical" evidence="2">
    <location>
        <begin position="113"/>
        <end position="132"/>
    </location>
</feature>
<keyword evidence="2" id="KW-0812">Transmembrane</keyword>
<evidence type="ECO:0000256" key="2">
    <source>
        <dbReference type="SAM" id="Phobius"/>
    </source>
</evidence>
<dbReference type="RefSeq" id="WP_106244588.1">
    <property type="nucleotide sequence ID" value="NZ_PVNG01000012.1"/>
</dbReference>
<feature type="domain" description="Transglutaminase-like" evidence="3">
    <location>
        <begin position="488"/>
        <end position="557"/>
    </location>
</feature>
<dbReference type="InterPro" id="IPR052901">
    <property type="entry name" value="Bact_TGase-like"/>
</dbReference>
<proteinExistence type="predicted"/>
<evidence type="ECO:0000259" key="3">
    <source>
        <dbReference type="SMART" id="SM00460"/>
    </source>
</evidence>
<keyword evidence="4" id="KW-0645">Protease</keyword>
<dbReference type="Pfam" id="PF11992">
    <property type="entry name" value="TgpA_N"/>
    <property type="match status" value="1"/>
</dbReference>
<comment type="caution">
    <text evidence="4">The sequence shown here is derived from an EMBL/GenBank/DDBJ whole genome shotgun (WGS) entry which is preliminary data.</text>
</comment>